<dbReference type="Proteomes" id="UP001287356">
    <property type="component" value="Unassembled WGS sequence"/>
</dbReference>
<evidence type="ECO:0000313" key="2">
    <source>
        <dbReference type="EMBL" id="KAK3367339.1"/>
    </source>
</evidence>
<gene>
    <name evidence="2" type="ORF">B0T24DRAFT_635576</name>
</gene>
<evidence type="ECO:0000256" key="1">
    <source>
        <dbReference type="SAM" id="Phobius"/>
    </source>
</evidence>
<feature type="transmembrane region" description="Helical" evidence="1">
    <location>
        <begin position="39"/>
        <end position="63"/>
    </location>
</feature>
<reference evidence="2" key="1">
    <citation type="journal article" date="2023" name="Mol. Phylogenet. Evol.">
        <title>Genome-scale phylogeny and comparative genomics of the fungal order Sordariales.</title>
        <authorList>
            <person name="Hensen N."/>
            <person name="Bonometti L."/>
            <person name="Westerberg I."/>
            <person name="Brannstrom I.O."/>
            <person name="Guillou S."/>
            <person name="Cros-Aarteil S."/>
            <person name="Calhoun S."/>
            <person name="Haridas S."/>
            <person name="Kuo A."/>
            <person name="Mondo S."/>
            <person name="Pangilinan J."/>
            <person name="Riley R."/>
            <person name="LaButti K."/>
            <person name="Andreopoulos B."/>
            <person name="Lipzen A."/>
            <person name="Chen C."/>
            <person name="Yan M."/>
            <person name="Daum C."/>
            <person name="Ng V."/>
            <person name="Clum A."/>
            <person name="Steindorff A."/>
            <person name="Ohm R.A."/>
            <person name="Martin F."/>
            <person name="Silar P."/>
            <person name="Natvig D.O."/>
            <person name="Lalanne C."/>
            <person name="Gautier V."/>
            <person name="Ament-Velasquez S.L."/>
            <person name="Kruys A."/>
            <person name="Hutchinson M.I."/>
            <person name="Powell A.J."/>
            <person name="Barry K."/>
            <person name="Miller A.N."/>
            <person name="Grigoriev I.V."/>
            <person name="Debuchy R."/>
            <person name="Gladieux P."/>
            <person name="Hiltunen Thoren M."/>
            <person name="Johannesson H."/>
        </authorList>
    </citation>
    <scope>NUCLEOTIDE SEQUENCE</scope>
    <source>
        <strain evidence="2">CBS 958.72</strain>
    </source>
</reference>
<name>A0AAE0JZS4_9PEZI</name>
<evidence type="ECO:0000313" key="3">
    <source>
        <dbReference type="Proteomes" id="UP001287356"/>
    </source>
</evidence>
<keyword evidence="3" id="KW-1185">Reference proteome</keyword>
<organism evidence="2 3">
    <name type="scientific">Lasiosphaeria ovina</name>
    <dbReference type="NCBI Taxonomy" id="92902"/>
    <lineage>
        <taxon>Eukaryota</taxon>
        <taxon>Fungi</taxon>
        <taxon>Dikarya</taxon>
        <taxon>Ascomycota</taxon>
        <taxon>Pezizomycotina</taxon>
        <taxon>Sordariomycetes</taxon>
        <taxon>Sordariomycetidae</taxon>
        <taxon>Sordariales</taxon>
        <taxon>Lasiosphaeriaceae</taxon>
        <taxon>Lasiosphaeria</taxon>
    </lineage>
</organism>
<dbReference type="AlphaFoldDB" id="A0AAE0JZS4"/>
<proteinExistence type="predicted"/>
<protein>
    <submittedName>
        <fullName evidence="2">Uncharacterized protein</fullName>
    </submittedName>
</protein>
<keyword evidence="1" id="KW-0812">Transmembrane</keyword>
<reference evidence="2" key="2">
    <citation type="submission" date="2023-06" db="EMBL/GenBank/DDBJ databases">
        <authorList>
            <consortium name="Lawrence Berkeley National Laboratory"/>
            <person name="Haridas S."/>
            <person name="Hensen N."/>
            <person name="Bonometti L."/>
            <person name="Westerberg I."/>
            <person name="Brannstrom I.O."/>
            <person name="Guillou S."/>
            <person name="Cros-Aarteil S."/>
            <person name="Calhoun S."/>
            <person name="Kuo A."/>
            <person name="Mondo S."/>
            <person name="Pangilinan J."/>
            <person name="Riley R."/>
            <person name="Labutti K."/>
            <person name="Andreopoulos B."/>
            <person name="Lipzen A."/>
            <person name="Chen C."/>
            <person name="Yanf M."/>
            <person name="Daum C."/>
            <person name="Ng V."/>
            <person name="Clum A."/>
            <person name="Steindorff A."/>
            <person name="Ohm R."/>
            <person name="Martin F."/>
            <person name="Silar P."/>
            <person name="Natvig D."/>
            <person name="Lalanne C."/>
            <person name="Gautier V."/>
            <person name="Ament-Velasquez S.L."/>
            <person name="Kruys A."/>
            <person name="Hutchinson M.I."/>
            <person name="Powell A.J."/>
            <person name="Barry K."/>
            <person name="Miller A.N."/>
            <person name="Grigoriev I.V."/>
            <person name="Debuchy R."/>
            <person name="Gladieux P."/>
            <person name="Thoren M.H."/>
            <person name="Johannesson H."/>
        </authorList>
    </citation>
    <scope>NUCLEOTIDE SEQUENCE</scope>
    <source>
        <strain evidence="2">CBS 958.72</strain>
    </source>
</reference>
<keyword evidence="1" id="KW-1133">Transmembrane helix</keyword>
<accession>A0AAE0JZS4</accession>
<feature type="transmembrane region" description="Helical" evidence="1">
    <location>
        <begin position="6"/>
        <end position="27"/>
    </location>
</feature>
<comment type="caution">
    <text evidence="2">The sequence shown here is derived from an EMBL/GenBank/DDBJ whole genome shotgun (WGS) entry which is preliminary data.</text>
</comment>
<keyword evidence="1" id="KW-0472">Membrane</keyword>
<sequence>MLPHALASLQLAPVQLFSFLPVVWFSVNTWVDMLCLSSFHLVLFASLLFQVPRISFLVCWGLVSPVCQVDICDLTVTEIGDEFLAGLL</sequence>
<dbReference type="EMBL" id="JAULSN010000007">
    <property type="protein sequence ID" value="KAK3367339.1"/>
    <property type="molecule type" value="Genomic_DNA"/>
</dbReference>